<evidence type="ECO:0000256" key="4">
    <source>
        <dbReference type="ARBA" id="ARBA00022737"/>
    </source>
</evidence>
<organism evidence="14 15">
    <name type="scientific">Porites evermanni</name>
    <dbReference type="NCBI Taxonomy" id="104178"/>
    <lineage>
        <taxon>Eukaryota</taxon>
        <taxon>Metazoa</taxon>
        <taxon>Cnidaria</taxon>
        <taxon>Anthozoa</taxon>
        <taxon>Hexacorallia</taxon>
        <taxon>Scleractinia</taxon>
        <taxon>Fungiina</taxon>
        <taxon>Poritidae</taxon>
        <taxon>Porites</taxon>
    </lineage>
</organism>
<feature type="repeat" description="Filamin" evidence="9">
    <location>
        <begin position="1083"/>
        <end position="1186"/>
    </location>
</feature>
<feature type="repeat" description="NHL" evidence="10">
    <location>
        <begin position="1285"/>
        <end position="1325"/>
    </location>
</feature>
<evidence type="ECO:0000256" key="1">
    <source>
        <dbReference type="ARBA" id="ARBA00008518"/>
    </source>
</evidence>
<dbReference type="PANTHER" id="PTHR25462">
    <property type="entry name" value="BONUS, ISOFORM C-RELATED"/>
    <property type="match status" value="1"/>
</dbReference>
<dbReference type="CDD" id="cd19757">
    <property type="entry name" value="Bbox1"/>
    <property type="match status" value="1"/>
</dbReference>
<feature type="domain" description="RING-type" evidence="12">
    <location>
        <begin position="16"/>
        <end position="59"/>
    </location>
</feature>
<dbReference type="InterPro" id="IPR013783">
    <property type="entry name" value="Ig-like_fold"/>
</dbReference>
<dbReference type="Gene3D" id="3.30.40.10">
    <property type="entry name" value="Zinc/RING finger domain, C3HC4 (zinc finger)"/>
    <property type="match status" value="2"/>
</dbReference>
<name>A0ABN8Q9S4_9CNID</name>
<dbReference type="Pfam" id="PF00630">
    <property type="entry name" value="Filamin"/>
    <property type="match status" value="2"/>
</dbReference>
<keyword evidence="15" id="KW-1185">Reference proteome</keyword>
<evidence type="ECO:0000256" key="2">
    <source>
        <dbReference type="ARBA" id="ARBA00022553"/>
    </source>
</evidence>
<dbReference type="PROSITE" id="PS50119">
    <property type="entry name" value="ZF_BBOX"/>
    <property type="match status" value="1"/>
</dbReference>
<evidence type="ECO:0000256" key="10">
    <source>
        <dbReference type="PROSITE-ProRule" id="PRU00504"/>
    </source>
</evidence>
<evidence type="ECO:0000259" key="12">
    <source>
        <dbReference type="PROSITE" id="PS50089"/>
    </source>
</evidence>
<dbReference type="SUPFAM" id="SSF101898">
    <property type="entry name" value="NHL repeat"/>
    <property type="match status" value="2"/>
</dbReference>
<feature type="coiled-coil region" evidence="11">
    <location>
        <begin position="225"/>
        <end position="303"/>
    </location>
</feature>
<evidence type="ECO:0000256" key="3">
    <source>
        <dbReference type="ARBA" id="ARBA00022723"/>
    </source>
</evidence>
<keyword evidence="7" id="KW-0862">Zinc</keyword>
<dbReference type="PANTHER" id="PTHR25462:SF296">
    <property type="entry name" value="MEIOTIC P26, ISOFORM F"/>
    <property type="match status" value="1"/>
</dbReference>
<feature type="repeat" description="NHL" evidence="10">
    <location>
        <begin position="1202"/>
        <end position="1232"/>
    </location>
</feature>
<dbReference type="InterPro" id="IPR003649">
    <property type="entry name" value="Bbox_C"/>
</dbReference>
<dbReference type="InterPro" id="IPR013083">
    <property type="entry name" value="Znf_RING/FYVE/PHD"/>
</dbReference>
<dbReference type="SMART" id="SM00184">
    <property type="entry name" value="RING"/>
    <property type="match status" value="2"/>
</dbReference>
<feature type="repeat" description="NHL" evidence="10">
    <location>
        <begin position="651"/>
        <end position="694"/>
    </location>
</feature>
<feature type="repeat" description="NHL" evidence="10">
    <location>
        <begin position="481"/>
        <end position="511"/>
    </location>
</feature>
<dbReference type="Pfam" id="PF01436">
    <property type="entry name" value="NHL"/>
    <property type="match status" value="5"/>
</dbReference>
<evidence type="ECO:0000313" key="15">
    <source>
        <dbReference type="Proteomes" id="UP001159427"/>
    </source>
</evidence>
<evidence type="ECO:0000256" key="6">
    <source>
        <dbReference type="ARBA" id="ARBA00022786"/>
    </source>
</evidence>
<dbReference type="InterPro" id="IPR014756">
    <property type="entry name" value="Ig_E-set"/>
</dbReference>
<feature type="repeat" description="NHL" evidence="10">
    <location>
        <begin position="698"/>
        <end position="732"/>
    </location>
</feature>
<dbReference type="Gene3D" id="2.60.40.10">
    <property type="entry name" value="Immunoglobulins"/>
    <property type="match status" value="2"/>
</dbReference>
<sequence length="1459" mass="164280">MDIQTLLNNLHEELSCSVCMSKYTDPKQLPFLHSFCLHCLNGIQRTSGRRDKIACPECRQEFNVPDNGNLAALPTNFRINSLLDVLAVKECNTTGVKCGNCDKRSRESHYCFQCCAFWCGECITFHNGIKANRDHYALALEDFQDQDFENILKRPEFCAILGHEKKEMEFFCKICKVAIGNACALTDHDGHGKILLELVANERKLKVKSAIESQRKRAQIKRSKITKLDESLSEVQEQAARVKRNVQEYVDSITSAIEAKKLEIFNDVEQRTKASLQEIKNQKEEIEEQARRHESAIEDTEKLLKRSTSAQLMQPNELMDKILKEEKNQEDRSDRDDCPFQKFDFVENHKLFDLVTAEQIGSLKTRAQQSSADGKGISEAIVGLEAQLVMTTRNKKCQSSYENNDCVTLEISNRHGNNCAAEVQVQDNKDGTYKIKYFAKETGTCSASVKVNGEHIHGSPFEVQVKPRQFRPVLYFGEQILERPWGVAINEQDEIAVSDVGNHKIHLLKSDGTHIKSFGGKDVQHGKFDWPCGIVYHGANIIVAEQSKNSRIQELSRQGEYLRHFGGEGSLDHQLDYPTGLSIDSVGNIIVTDKLNKLIKIFSADGQFLHKLGTEGFITQPCHCIQHDDYLIVSDRGEHSVKCFDRRGNFLYKFGKQGNASGEFKNPASLSMDKAGHLMVCDSSNHRIQVFDVSGKFVAKFGTKGSGMGEFDGPLSAAVLSDGKIVVTDFHNISCSVCMCKYTNPKQLPCLHSFCLHCLNGIQRTSGRRDKIACPECRQEFNVPDNGNLAALPTNFRINSLLDVLAIKECSTTGVKCGNCDERTKQSHYCFQCCAFWCEECVGLHNRMKANKDHYALALEDFQDHDFENILKRPEYCAMPGHEKKKIKLFCKICKVAICNACAFTDHDGHGKILLEQAANERKLKVKSAIESQKKRAQTKRSKITKLDESLSEVQEQAARVKRNVQEYAVNIHAAIEAKKLEIFDDVERRTKASLQKIERQKEEIEEQAIRYESEIEHGETLLKRSTNAQLTQPNELMDKILKEENYQEDSDRDDDFFQEFCFVKNHKLFDLVRIEQIGSLEESQTRAQQSSADGKGISEAIVGLEAQLVVTTRNEKCQQCYDKNDRVTLENSNRQGDNCAAEVQVQDNKDGTYKIKYFAKETGTCSASVKVNGEHIRGSPFEVQVKPRQFGPALSFGEEVLKYPWGVAINEEDEIAVSDTGNHKIHLFKSDGTHIKSFGGKGARHGEFDFPSGTAYHGDNIIVSEQVNHRVQVLSRQGGYLRHFGGQGSLDHQFNFPFGLSININGNIILADRKNKLIKIFSADGQFLRKLGTEGSFTTPHHCIQHDNYLIVSDSDDHSVKCFDRKGNFLYKFGKEGNAHGEFNTPYCLSVDKAGHLLVCDTNNHRIQVFDLSGKFVAKFGTKGSGMGEFNSPVSAAVLSDGKIVVSDNRNSRIQIFE</sequence>
<keyword evidence="2" id="KW-0597">Phosphoprotein</keyword>
<dbReference type="SUPFAM" id="SSF81296">
    <property type="entry name" value="E set domains"/>
    <property type="match status" value="2"/>
</dbReference>
<dbReference type="InterPro" id="IPR027370">
    <property type="entry name" value="Znf-RING_euk"/>
</dbReference>
<dbReference type="PROSITE" id="PS51125">
    <property type="entry name" value="NHL"/>
    <property type="match status" value="8"/>
</dbReference>
<feature type="repeat" description="Filamin" evidence="9">
    <location>
        <begin position="362"/>
        <end position="465"/>
    </location>
</feature>
<dbReference type="Pfam" id="PF13445">
    <property type="entry name" value="zf-RING_UBOX"/>
    <property type="match status" value="2"/>
</dbReference>
<keyword evidence="5 8" id="KW-0863">Zinc-finger</keyword>
<dbReference type="SMART" id="SM00557">
    <property type="entry name" value="IG_FLMN"/>
    <property type="match status" value="2"/>
</dbReference>
<dbReference type="Pfam" id="PF00643">
    <property type="entry name" value="zf-B_box"/>
    <property type="match status" value="1"/>
</dbReference>
<dbReference type="InterPro" id="IPR001258">
    <property type="entry name" value="NHL_repeat"/>
</dbReference>
<comment type="similarity">
    <text evidence="1">Belongs to the TRIM/RBCC family.</text>
</comment>
<feature type="coiled-coil region" evidence="11">
    <location>
        <begin position="937"/>
        <end position="1022"/>
    </location>
</feature>
<dbReference type="Gene3D" id="3.30.160.60">
    <property type="entry name" value="Classic Zinc Finger"/>
    <property type="match status" value="2"/>
</dbReference>
<dbReference type="InterPro" id="IPR011042">
    <property type="entry name" value="6-blade_b-propeller_TolB-like"/>
</dbReference>
<dbReference type="InterPro" id="IPR001298">
    <property type="entry name" value="Filamin/ABP280_rpt"/>
</dbReference>
<dbReference type="PROSITE" id="PS50194">
    <property type="entry name" value="FILAMIN_REPEAT"/>
    <property type="match status" value="2"/>
</dbReference>
<dbReference type="InterPro" id="IPR000315">
    <property type="entry name" value="Znf_B-box"/>
</dbReference>
<keyword evidence="3" id="KW-0479">Metal-binding</keyword>
<evidence type="ECO:0000256" key="5">
    <source>
        <dbReference type="ARBA" id="ARBA00022771"/>
    </source>
</evidence>
<dbReference type="Proteomes" id="UP001159427">
    <property type="component" value="Unassembled WGS sequence"/>
</dbReference>
<keyword evidence="6" id="KW-0833">Ubl conjugation pathway</keyword>
<feature type="domain" description="B box-type" evidence="13">
    <location>
        <begin position="872"/>
        <end position="915"/>
    </location>
</feature>
<dbReference type="InterPro" id="IPR001841">
    <property type="entry name" value="Znf_RING"/>
</dbReference>
<evidence type="ECO:0000256" key="9">
    <source>
        <dbReference type="PROSITE-ProRule" id="PRU00087"/>
    </source>
</evidence>
<evidence type="ECO:0000313" key="14">
    <source>
        <dbReference type="EMBL" id="CAH3160214.1"/>
    </source>
</evidence>
<protein>
    <recommendedName>
        <fullName evidence="16">E3 ubiquitin-protein ligase TRIM71</fullName>
    </recommendedName>
</protein>
<feature type="repeat" description="NHL" evidence="10">
    <location>
        <begin position="1371"/>
        <end position="1414"/>
    </location>
</feature>
<feature type="repeat" description="NHL" evidence="10">
    <location>
        <begin position="1418"/>
        <end position="1459"/>
    </location>
</feature>
<dbReference type="InterPro" id="IPR047153">
    <property type="entry name" value="TRIM45/56/19-like"/>
</dbReference>
<keyword evidence="4" id="KW-0677">Repeat</keyword>
<gene>
    <name evidence="14" type="ORF">PEVE_00003513</name>
</gene>
<reference evidence="14 15" key="1">
    <citation type="submission" date="2022-05" db="EMBL/GenBank/DDBJ databases">
        <authorList>
            <consortium name="Genoscope - CEA"/>
            <person name="William W."/>
        </authorList>
    </citation>
    <scope>NUCLEOTIDE SEQUENCE [LARGE SCALE GENOMIC DNA]</scope>
</reference>
<dbReference type="SUPFAM" id="SSF57845">
    <property type="entry name" value="B-box zinc-binding domain"/>
    <property type="match status" value="2"/>
</dbReference>
<dbReference type="SUPFAM" id="SSF57850">
    <property type="entry name" value="RING/U-box"/>
    <property type="match status" value="2"/>
</dbReference>
<evidence type="ECO:0000256" key="7">
    <source>
        <dbReference type="ARBA" id="ARBA00022833"/>
    </source>
</evidence>
<evidence type="ECO:0000256" key="8">
    <source>
        <dbReference type="PROSITE-ProRule" id="PRU00024"/>
    </source>
</evidence>
<keyword evidence="11" id="KW-0175">Coiled coil</keyword>
<dbReference type="SMART" id="SM00336">
    <property type="entry name" value="BBOX"/>
    <property type="match status" value="4"/>
</dbReference>
<feature type="repeat" description="NHL" evidence="10">
    <location>
        <begin position="565"/>
        <end position="605"/>
    </location>
</feature>
<evidence type="ECO:0000256" key="11">
    <source>
        <dbReference type="SAM" id="Coils"/>
    </source>
</evidence>
<dbReference type="InterPro" id="IPR017868">
    <property type="entry name" value="Filamin/ABP280_repeat-like"/>
</dbReference>
<dbReference type="SMART" id="SM00502">
    <property type="entry name" value="BBC"/>
    <property type="match status" value="2"/>
</dbReference>
<feature type="domain" description="RING-type" evidence="12">
    <location>
        <begin position="735"/>
        <end position="778"/>
    </location>
</feature>
<evidence type="ECO:0008006" key="16">
    <source>
        <dbReference type="Google" id="ProtNLM"/>
    </source>
</evidence>
<accession>A0ABN8Q9S4</accession>
<dbReference type="Gene3D" id="2.120.10.30">
    <property type="entry name" value="TolB, C-terminal domain"/>
    <property type="match status" value="4"/>
</dbReference>
<dbReference type="PROSITE" id="PS50089">
    <property type="entry name" value="ZF_RING_2"/>
    <property type="match status" value="2"/>
</dbReference>
<comment type="caution">
    <text evidence="14">The sequence shown here is derived from an EMBL/GenBank/DDBJ whole genome shotgun (WGS) entry which is preliminary data.</text>
</comment>
<proteinExistence type="inferred from homology"/>
<dbReference type="EMBL" id="CALNXI010001209">
    <property type="protein sequence ID" value="CAH3160214.1"/>
    <property type="molecule type" value="Genomic_DNA"/>
</dbReference>
<dbReference type="PROSITE" id="PS00518">
    <property type="entry name" value="ZF_RING_1"/>
    <property type="match status" value="1"/>
</dbReference>
<evidence type="ECO:0000259" key="13">
    <source>
        <dbReference type="PROSITE" id="PS50119"/>
    </source>
</evidence>
<dbReference type="InterPro" id="IPR017907">
    <property type="entry name" value="Znf_RING_CS"/>
</dbReference>